<gene>
    <name evidence="10" type="ORF">Q8F55_004142</name>
</gene>
<dbReference type="InterPro" id="IPR051628">
    <property type="entry name" value="LUBAC_E3_Ligases"/>
</dbReference>
<evidence type="ECO:0000256" key="4">
    <source>
        <dbReference type="ARBA" id="ARBA00022737"/>
    </source>
</evidence>
<keyword evidence="11" id="KW-1185">Reference proteome</keyword>
<dbReference type="PANTHER" id="PTHR22770:SF47">
    <property type="entry name" value="E3 UBIQUITIN-PROTEIN LIGASE RNF216"/>
    <property type="match status" value="1"/>
</dbReference>
<dbReference type="InterPro" id="IPR044066">
    <property type="entry name" value="TRIAD_supradom"/>
</dbReference>
<keyword evidence="7" id="KW-0862">Zinc</keyword>
<evidence type="ECO:0000256" key="8">
    <source>
        <dbReference type="SAM" id="MobiDB-lite"/>
    </source>
</evidence>
<evidence type="ECO:0000313" key="10">
    <source>
        <dbReference type="EMBL" id="KAL1410139.1"/>
    </source>
</evidence>
<feature type="domain" description="RING-type" evidence="9">
    <location>
        <begin position="351"/>
        <end position="574"/>
    </location>
</feature>
<dbReference type="CDD" id="cd20353">
    <property type="entry name" value="Rcat_RBR_RNF216"/>
    <property type="match status" value="1"/>
</dbReference>
<feature type="compositionally biased region" description="Basic and acidic residues" evidence="8">
    <location>
        <begin position="265"/>
        <end position="277"/>
    </location>
</feature>
<dbReference type="CDD" id="cd20339">
    <property type="entry name" value="BRcat_RBR_RNF216"/>
    <property type="match status" value="1"/>
</dbReference>
<dbReference type="PANTHER" id="PTHR22770">
    <property type="entry name" value="UBIQUITIN CONJUGATING ENZYME 7 INTERACTING PROTEIN-RELATED"/>
    <property type="match status" value="1"/>
</dbReference>
<dbReference type="InterPro" id="IPR047545">
    <property type="entry name" value="BRcat_RBR_RNF216"/>
</dbReference>
<comment type="caution">
    <text evidence="10">The sequence shown here is derived from an EMBL/GenBank/DDBJ whole genome shotgun (WGS) entry which is preliminary data.</text>
</comment>
<dbReference type="InterPro" id="IPR047546">
    <property type="entry name" value="Rcat_RBR_RNF216"/>
</dbReference>
<keyword evidence="4" id="KW-0677">Repeat</keyword>
<evidence type="ECO:0000256" key="3">
    <source>
        <dbReference type="ARBA" id="ARBA00022723"/>
    </source>
</evidence>
<feature type="region of interest" description="Disordered" evidence="8">
    <location>
        <begin position="258"/>
        <end position="277"/>
    </location>
</feature>
<name>A0ABR3Q5Y0_9TREE</name>
<comment type="pathway">
    <text evidence="1">Protein modification; protein ubiquitination.</text>
</comment>
<keyword evidence="5" id="KW-0863">Zinc-finger</keyword>
<dbReference type="PROSITE" id="PS51873">
    <property type="entry name" value="TRIAD"/>
    <property type="match status" value="1"/>
</dbReference>
<dbReference type="Pfam" id="PF26200">
    <property type="entry name" value="Rcat_RNF216"/>
    <property type="match status" value="1"/>
</dbReference>
<feature type="region of interest" description="Disordered" evidence="8">
    <location>
        <begin position="783"/>
        <end position="815"/>
    </location>
</feature>
<feature type="region of interest" description="Disordered" evidence="8">
    <location>
        <begin position="40"/>
        <end position="115"/>
    </location>
</feature>
<proteinExistence type="predicted"/>
<dbReference type="SUPFAM" id="SSF57850">
    <property type="entry name" value="RING/U-box"/>
    <property type="match status" value="2"/>
</dbReference>
<evidence type="ECO:0000256" key="5">
    <source>
        <dbReference type="ARBA" id="ARBA00022771"/>
    </source>
</evidence>
<dbReference type="Gene3D" id="1.20.120.1750">
    <property type="match status" value="1"/>
</dbReference>
<dbReference type="EMBL" id="JBBXJM010000003">
    <property type="protein sequence ID" value="KAL1410139.1"/>
    <property type="molecule type" value="Genomic_DNA"/>
</dbReference>
<evidence type="ECO:0000259" key="9">
    <source>
        <dbReference type="PROSITE" id="PS51873"/>
    </source>
</evidence>
<protein>
    <recommendedName>
        <fullName evidence="9">RING-type domain-containing protein</fullName>
    </recommendedName>
</protein>
<keyword evidence="3" id="KW-0479">Metal-binding</keyword>
<dbReference type="GeneID" id="95985185"/>
<reference evidence="10 11" key="1">
    <citation type="submission" date="2023-08" db="EMBL/GenBank/DDBJ databases">
        <title>Annotated Genome Sequence of Vanrija albida AlHP1.</title>
        <authorList>
            <person name="Herzog R."/>
        </authorList>
    </citation>
    <scope>NUCLEOTIDE SEQUENCE [LARGE SCALE GENOMIC DNA]</scope>
    <source>
        <strain evidence="10 11">AlHP1</strain>
    </source>
</reference>
<dbReference type="RefSeq" id="XP_069210083.1">
    <property type="nucleotide sequence ID" value="XM_069352665.1"/>
</dbReference>
<dbReference type="CDD" id="cd16630">
    <property type="entry name" value="RING-HC_RBR_RNF216"/>
    <property type="match status" value="1"/>
</dbReference>
<evidence type="ECO:0000313" key="11">
    <source>
        <dbReference type="Proteomes" id="UP001565368"/>
    </source>
</evidence>
<evidence type="ECO:0000256" key="7">
    <source>
        <dbReference type="ARBA" id="ARBA00022833"/>
    </source>
</evidence>
<organism evidence="10 11">
    <name type="scientific">Vanrija albida</name>
    <dbReference type="NCBI Taxonomy" id="181172"/>
    <lineage>
        <taxon>Eukaryota</taxon>
        <taxon>Fungi</taxon>
        <taxon>Dikarya</taxon>
        <taxon>Basidiomycota</taxon>
        <taxon>Agaricomycotina</taxon>
        <taxon>Tremellomycetes</taxon>
        <taxon>Trichosporonales</taxon>
        <taxon>Trichosporonaceae</taxon>
        <taxon>Vanrija</taxon>
    </lineage>
</organism>
<keyword evidence="6" id="KW-0833">Ubl conjugation pathway</keyword>
<keyword evidence="2" id="KW-0808">Transferase</keyword>
<feature type="compositionally biased region" description="Basic residues" evidence="8">
    <location>
        <begin position="787"/>
        <end position="796"/>
    </location>
</feature>
<evidence type="ECO:0000256" key="6">
    <source>
        <dbReference type="ARBA" id="ARBA00022786"/>
    </source>
</evidence>
<feature type="compositionally biased region" description="Polar residues" evidence="8">
    <location>
        <begin position="85"/>
        <end position="94"/>
    </location>
</feature>
<accession>A0ABR3Q5Y0</accession>
<sequence length="815" mass="88651">MPPPPNALAVDLDDDDIVVLDEAPVHMRAKLRAVPLVILSSDEDEPGPSASRGPGRGKRVRSGSSPVLIEHLVPQQRRKIHRVQTGDSAHSSPANAEAGPSNHQAQGSDPQDPIVPKADYLVDMVVDIIPDICPEWVKTNLAQQIDALKATSNVPGQDAVGAVIDMAYAMDAYPKAGESAQTAAQAKEADDTQYADPDYRRHQRTGLSYQSNALEVLESAFRMIPVGHIRATFQAGGGYQLVPTYLILSRQQGGGRGLFTPLRKGRPDAKGKNRAQPDKEEWFNDPIVVHGGADYNDPSGLVELRREKKQMLALMKKADETKNAEAAATRAAEERDAAMAKAKEEAIKAGVAVECGCCFDKEPLSEMVSCDDGHMFCKTCVKSLAESKLGEQLTAISCMDMSGCTNLFTEVTLAQVLSTKTLELYNRLRQMKDLEMADIEGLESCPFCPYAVVIDNDVEKLFRCLNASCMKVTCRKCKRPDHIPKRCEEVEADLKLNKRHAVEEAMSEALMRKCPKCAKPYVKETGCNKIMCHSCNTMSCYICQKAIPEGYAHFDQAPGRPVNAQTAAKCKLWDQNEAHSEAERIRQARDIAQEHIMARAAAEGVQLDADDLRVDAPEAAARPVAGAQPGRRVPMARLAAAANAENFLGRNIAFQHAAMGRMEQDLVARGPGGRFIPLPRELMPHFPALRQLAANRFPNAPFPPLPPMPPVPPMPHFINPADLFVLNAHAAAPFVPLAPIPPVPPIPPIPAIPPIPPIPPLPALLPAFPAAIVAAAQAPAPLAPRVERRRVPHPPRRRDAPAYVLPPNLYPNPPP</sequence>
<evidence type="ECO:0000256" key="1">
    <source>
        <dbReference type="ARBA" id="ARBA00004906"/>
    </source>
</evidence>
<dbReference type="Proteomes" id="UP001565368">
    <property type="component" value="Unassembled WGS sequence"/>
</dbReference>
<evidence type="ECO:0000256" key="2">
    <source>
        <dbReference type="ARBA" id="ARBA00022679"/>
    </source>
</evidence>
<dbReference type="InterPro" id="IPR047544">
    <property type="entry name" value="RING-HC_RBR_RNF216"/>
</dbReference>